<evidence type="ECO:0000313" key="16">
    <source>
        <dbReference type="Proteomes" id="UP000694565"/>
    </source>
</evidence>
<feature type="region of interest" description="Disordered" evidence="10">
    <location>
        <begin position="188"/>
        <end position="212"/>
    </location>
</feature>
<keyword evidence="11" id="KW-0812">Transmembrane</keyword>
<sequence>MTTRPLFLVLALSIWCLTGAFLQPGLGCREDLEYASSNVCCLKCPAGTRMASPCTREGEKGKCEECDDGTYNEHANDHKYCFKCTQCRSDQEIVSPCTHAQDAECRCKPGRFCAPEQACEVCRKCSRCNEDEEIVRSCTSTTNTECKKKQPAAGFASVIGLPIGILVVMVLIGVIIFAVWRHRRATDSGRSAQYRREAGKHDPCPTDDPSGLETQRLSCLTVPWQLVRAKSSAGTVDDCKALHESPSSSASNSQHSLTGFPSSAFPAPPPRAIPTAPLQPDRREDVVFPKLVAVNGDESLRKCFEYFEEIDFNQHNRFFRHIGIVDNVIKSKDHLLYEDKIHDLLTIWVEKEGREATLNELLSALLDLNQRRTAEAVKEKALAHRHYYVEC</sequence>
<dbReference type="GO" id="GO:0009986">
    <property type="term" value="C:cell surface"/>
    <property type="evidence" value="ECO:0007669"/>
    <property type="project" value="TreeGrafter"/>
</dbReference>
<dbReference type="Gene3D" id="1.10.533.10">
    <property type="entry name" value="Death Domain, Fas"/>
    <property type="match status" value="1"/>
</dbReference>
<proteinExistence type="predicted"/>
<dbReference type="Gene3D" id="2.10.50.10">
    <property type="entry name" value="Tumor Necrosis Factor Receptor, subunit A, domain 2"/>
    <property type="match status" value="2"/>
</dbReference>
<dbReference type="GO" id="GO:0036462">
    <property type="term" value="P:TRAIL-activated apoptotic signaling pathway"/>
    <property type="evidence" value="ECO:0007669"/>
    <property type="project" value="TreeGrafter"/>
</dbReference>
<comment type="subcellular location">
    <subcellularLocation>
        <location evidence="1">Membrane</location>
    </subcellularLocation>
</comment>
<evidence type="ECO:0000259" key="13">
    <source>
        <dbReference type="PROSITE" id="PS50017"/>
    </source>
</evidence>
<dbReference type="Pfam" id="PF00020">
    <property type="entry name" value="TNFR_c6"/>
    <property type="match status" value="2"/>
</dbReference>
<keyword evidence="2" id="KW-0053">Apoptosis</keyword>
<keyword evidence="11" id="KW-1133">Transmembrane helix</keyword>
<feature type="disulfide bond" evidence="9">
    <location>
        <begin position="128"/>
        <end position="146"/>
    </location>
</feature>
<protein>
    <submittedName>
        <fullName evidence="15">Hematopoietic death receptor</fullName>
    </submittedName>
</protein>
<dbReference type="Pfam" id="PF00531">
    <property type="entry name" value="Death"/>
    <property type="match status" value="1"/>
</dbReference>
<feature type="transmembrane region" description="Helical" evidence="11">
    <location>
        <begin position="155"/>
        <end position="180"/>
    </location>
</feature>
<dbReference type="SUPFAM" id="SSF57586">
    <property type="entry name" value="TNF receptor-like"/>
    <property type="match status" value="2"/>
</dbReference>
<evidence type="ECO:0000256" key="11">
    <source>
        <dbReference type="SAM" id="Phobius"/>
    </source>
</evidence>
<keyword evidence="3 12" id="KW-0732">Signal</keyword>
<evidence type="ECO:0000256" key="2">
    <source>
        <dbReference type="ARBA" id="ARBA00022703"/>
    </source>
</evidence>
<keyword evidence="7" id="KW-0675">Receptor</keyword>
<dbReference type="SUPFAM" id="SSF47986">
    <property type="entry name" value="DEATH domain"/>
    <property type="match status" value="1"/>
</dbReference>
<feature type="signal peptide" evidence="12">
    <location>
        <begin position="1"/>
        <end position="20"/>
    </location>
</feature>
<feature type="disulfide bond" evidence="9">
    <location>
        <begin position="87"/>
        <end position="105"/>
    </location>
</feature>
<feature type="disulfide bond" evidence="9">
    <location>
        <begin position="84"/>
        <end position="97"/>
    </location>
</feature>
<feature type="disulfide bond" evidence="9">
    <location>
        <begin position="125"/>
        <end position="138"/>
    </location>
</feature>
<evidence type="ECO:0000259" key="14">
    <source>
        <dbReference type="PROSITE" id="PS50050"/>
    </source>
</evidence>
<dbReference type="PROSITE" id="PS00652">
    <property type="entry name" value="TNFR_NGFR_1"/>
    <property type="match status" value="1"/>
</dbReference>
<evidence type="ECO:0000256" key="7">
    <source>
        <dbReference type="ARBA" id="ARBA00023170"/>
    </source>
</evidence>
<dbReference type="CTD" id="373093"/>
<gene>
    <name evidence="15" type="primary">hdr</name>
</gene>
<dbReference type="InterPro" id="IPR001368">
    <property type="entry name" value="TNFR/NGFR_Cys_rich_reg"/>
</dbReference>
<name>A0A8C2WHJ4_CYCLU</name>
<dbReference type="Proteomes" id="UP000694565">
    <property type="component" value="Unplaced"/>
</dbReference>
<evidence type="ECO:0000256" key="4">
    <source>
        <dbReference type="ARBA" id="ARBA00022737"/>
    </source>
</evidence>
<keyword evidence="6 9" id="KW-1015">Disulfide bond</keyword>
<dbReference type="FunFam" id="2.10.50.10:FF:000004">
    <property type="entry name" value="Tumor necrosis factor receptor superfamily member 6"/>
    <property type="match status" value="1"/>
</dbReference>
<feature type="domain" description="TNFR-Cys" evidence="14">
    <location>
        <begin position="106"/>
        <end position="146"/>
    </location>
</feature>
<reference evidence="15" key="2">
    <citation type="submission" date="2025-09" db="UniProtKB">
        <authorList>
            <consortium name="Ensembl"/>
        </authorList>
    </citation>
    <scope>IDENTIFICATION</scope>
</reference>
<dbReference type="OrthoDB" id="8848202at2759"/>
<feature type="compositionally biased region" description="Basic and acidic residues" evidence="10">
    <location>
        <begin position="194"/>
        <end position="204"/>
    </location>
</feature>
<feature type="disulfide bond" evidence="9">
    <location>
        <begin position="66"/>
        <end position="81"/>
    </location>
</feature>
<feature type="disulfide bond" evidence="9">
    <location>
        <begin position="107"/>
        <end position="122"/>
    </location>
</feature>
<keyword evidence="5 11" id="KW-0472">Membrane</keyword>
<feature type="compositionally biased region" description="Low complexity" evidence="10">
    <location>
        <begin position="245"/>
        <end position="265"/>
    </location>
</feature>
<evidence type="ECO:0000313" key="15">
    <source>
        <dbReference type="Ensembl" id="ENSCLMP00005003576.1"/>
    </source>
</evidence>
<evidence type="ECO:0000256" key="6">
    <source>
        <dbReference type="ARBA" id="ARBA00023157"/>
    </source>
</evidence>
<evidence type="ECO:0000256" key="9">
    <source>
        <dbReference type="PROSITE-ProRule" id="PRU00206"/>
    </source>
</evidence>
<dbReference type="AlphaFoldDB" id="A0A8C2WHJ4"/>
<evidence type="ECO:0000256" key="5">
    <source>
        <dbReference type="ARBA" id="ARBA00023136"/>
    </source>
</evidence>
<dbReference type="PANTHER" id="PTHR46330:SF6">
    <property type="entry name" value="HEMATOPOIETIC DEATH RECEPTOR-RELATED"/>
    <property type="match status" value="1"/>
</dbReference>
<dbReference type="RefSeq" id="XP_034396721.1">
    <property type="nucleotide sequence ID" value="XM_034540830.1"/>
</dbReference>
<feature type="domain" description="TNFR-Cys" evidence="14">
    <location>
        <begin position="65"/>
        <end position="105"/>
    </location>
</feature>
<accession>A0A8C2WHJ4</accession>
<evidence type="ECO:0000256" key="3">
    <source>
        <dbReference type="ARBA" id="ARBA00022729"/>
    </source>
</evidence>
<dbReference type="SMART" id="SM00208">
    <property type="entry name" value="TNFR"/>
    <property type="match status" value="3"/>
</dbReference>
<dbReference type="GO" id="GO:0043065">
    <property type="term" value="P:positive regulation of apoptotic process"/>
    <property type="evidence" value="ECO:0007669"/>
    <property type="project" value="Ensembl"/>
</dbReference>
<feature type="region of interest" description="Disordered" evidence="10">
    <location>
        <begin position="241"/>
        <end position="278"/>
    </location>
</feature>
<dbReference type="GO" id="GO:0005886">
    <property type="term" value="C:plasma membrane"/>
    <property type="evidence" value="ECO:0007669"/>
    <property type="project" value="Ensembl"/>
</dbReference>
<feature type="chain" id="PRO_5034497366" evidence="12">
    <location>
        <begin position="21"/>
        <end position="391"/>
    </location>
</feature>
<dbReference type="PROSITE" id="PS50050">
    <property type="entry name" value="TNFR_NGFR_2"/>
    <property type="match status" value="2"/>
</dbReference>
<dbReference type="InterPro" id="IPR052491">
    <property type="entry name" value="TNFRSF10"/>
</dbReference>
<dbReference type="GeneID" id="117735912"/>
<evidence type="ECO:0000256" key="12">
    <source>
        <dbReference type="SAM" id="SignalP"/>
    </source>
</evidence>
<organism evidence="15 16">
    <name type="scientific">Cyclopterus lumpus</name>
    <name type="common">Lumpsucker</name>
    <dbReference type="NCBI Taxonomy" id="8103"/>
    <lineage>
        <taxon>Eukaryota</taxon>
        <taxon>Metazoa</taxon>
        <taxon>Chordata</taxon>
        <taxon>Craniata</taxon>
        <taxon>Vertebrata</taxon>
        <taxon>Euteleostomi</taxon>
        <taxon>Actinopterygii</taxon>
        <taxon>Neopterygii</taxon>
        <taxon>Teleostei</taxon>
        <taxon>Neoteleostei</taxon>
        <taxon>Acanthomorphata</taxon>
        <taxon>Eupercaria</taxon>
        <taxon>Perciformes</taxon>
        <taxon>Cottioidei</taxon>
        <taxon>Cottales</taxon>
        <taxon>Cyclopteridae</taxon>
        <taxon>Cyclopterus</taxon>
    </lineage>
</organism>
<dbReference type="GeneTree" id="ENSGT00940000165531"/>
<evidence type="ECO:0000256" key="10">
    <source>
        <dbReference type="SAM" id="MobiDB-lite"/>
    </source>
</evidence>
<feature type="repeat" description="TNFR-Cys" evidence="9">
    <location>
        <begin position="106"/>
        <end position="146"/>
    </location>
</feature>
<dbReference type="CDD" id="cd08315">
    <property type="entry name" value="Death_TRAILR_DR4_DR5"/>
    <property type="match status" value="1"/>
</dbReference>
<dbReference type="PROSITE" id="PS50017">
    <property type="entry name" value="DEATH_DOMAIN"/>
    <property type="match status" value="1"/>
</dbReference>
<reference evidence="15" key="1">
    <citation type="submission" date="2025-08" db="UniProtKB">
        <authorList>
            <consortium name="Ensembl"/>
        </authorList>
    </citation>
    <scope>IDENTIFICATION</scope>
</reference>
<dbReference type="PANTHER" id="PTHR46330">
    <property type="entry name" value="TUMOR NECROSIS FACTOR RECEPTOR SUPERFAMILY MEMBER 10B"/>
    <property type="match status" value="1"/>
</dbReference>
<dbReference type="InterPro" id="IPR011029">
    <property type="entry name" value="DEATH-like_dom_sf"/>
</dbReference>
<feature type="repeat" description="TNFR-Cys" evidence="9">
    <location>
        <begin position="65"/>
        <end position="105"/>
    </location>
</feature>
<dbReference type="Ensembl" id="ENSCLMT00005003906.1">
    <property type="protein sequence ID" value="ENSCLMP00005003576.1"/>
    <property type="gene ID" value="ENSCLMG00005002046.1"/>
</dbReference>
<feature type="domain" description="Death" evidence="13">
    <location>
        <begin position="317"/>
        <end position="381"/>
    </location>
</feature>
<keyword evidence="4" id="KW-0677">Repeat</keyword>
<dbReference type="InterPro" id="IPR000488">
    <property type="entry name" value="Death_dom"/>
</dbReference>
<dbReference type="KEGG" id="clum:117735912"/>
<keyword evidence="8" id="KW-0325">Glycoprotein</keyword>
<evidence type="ECO:0000256" key="1">
    <source>
        <dbReference type="ARBA" id="ARBA00004370"/>
    </source>
</evidence>
<evidence type="ECO:0000256" key="8">
    <source>
        <dbReference type="ARBA" id="ARBA00023180"/>
    </source>
</evidence>
<dbReference type="GO" id="GO:0004888">
    <property type="term" value="F:transmembrane signaling receptor activity"/>
    <property type="evidence" value="ECO:0007669"/>
    <property type="project" value="UniProtKB-ARBA"/>
</dbReference>
<dbReference type="InterPro" id="IPR034029">
    <property type="entry name" value="TNFRSF10A/B_death"/>
</dbReference>
<keyword evidence="16" id="KW-1185">Reference proteome</keyword>